<comment type="caution">
    <text evidence="3">The sequence shown here is derived from an EMBL/GenBank/DDBJ whole genome shotgun (WGS) entry which is preliminary data.</text>
</comment>
<keyword evidence="2" id="KW-0732">Signal</keyword>
<accession>A0A949JI94</accession>
<feature type="chain" id="PRO_5036751992" description="Lipoprotein" evidence="2">
    <location>
        <begin position="26"/>
        <end position="277"/>
    </location>
</feature>
<reference evidence="3" key="1">
    <citation type="submission" date="2021-06" db="EMBL/GenBank/DDBJ databases">
        <title>Sequencing of actinobacteria type strains.</title>
        <authorList>
            <person name="Nguyen G.-S."/>
            <person name="Wentzel A."/>
        </authorList>
    </citation>
    <scope>NUCLEOTIDE SEQUENCE</scope>
    <source>
        <strain evidence="3">P38-E01</strain>
    </source>
</reference>
<evidence type="ECO:0000313" key="3">
    <source>
        <dbReference type="EMBL" id="MBU7599099.1"/>
    </source>
</evidence>
<gene>
    <name evidence="3" type="ORF">JGS22_016155</name>
</gene>
<dbReference type="PROSITE" id="PS51257">
    <property type="entry name" value="PROKAR_LIPOPROTEIN"/>
    <property type="match status" value="1"/>
</dbReference>
<dbReference type="AlphaFoldDB" id="A0A949JI94"/>
<feature type="signal peptide" evidence="2">
    <location>
        <begin position="1"/>
        <end position="25"/>
    </location>
</feature>
<keyword evidence="4" id="KW-1185">Reference proteome</keyword>
<feature type="region of interest" description="Disordered" evidence="1">
    <location>
        <begin position="22"/>
        <end position="85"/>
    </location>
</feature>
<evidence type="ECO:0000256" key="2">
    <source>
        <dbReference type="SAM" id="SignalP"/>
    </source>
</evidence>
<protein>
    <recommendedName>
        <fullName evidence="5">Lipoprotein</fullName>
    </recommendedName>
</protein>
<sequence>MKFGRARFLPAAAALLALGLTTACSGDSGSPDGSEDASEGGPSAGESGDGGKNGDREDSGKGGPSQKPGSTEGWPKSPAEGELSEEELGSYALGQGDVPGFKVRIPSRSELEGMGDEKAKQAECRPLGGLMAGTPQPEPAASVYRNIMAESDEEDPSGLVLFQTLAAYDGDSAGKLMSGLRKALKDCADGFETTAKGHEGMGTYKAAKELNKPKLDGADDVLAFQLDADADGRRMPILFNVIRTDSTVAVFYAMNLMQPEKAVIPEAVTGIQTAKLS</sequence>
<feature type="compositionally biased region" description="Low complexity" evidence="1">
    <location>
        <begin position="22"/>
        <end position="32"/>
    </location>
</feature>
<organism evidence="3 4">
    <name type="scientific">Streptomyces tardus</name>
    <dbReference type="NCBI Taxonomy" id="2780544"/>
    <lineage>
        <taxon>Bacteria</taxon>
        <taxon>Bacillati</taxon>
        <taxon>Actinomycetota</taxon>
        <taxon>Actinomycetes</taxon>
        <taxon>Kitasatosporales</taxon>
        <taxon>Streptomycetaceae</taxon>
        <taxon>Streptomyces</taxon>
    </lineage>
</organism>
<dbReference type="RefSeq" id="WP_211041916.1">
    <property type="nucleotide sequence ID" value="NZ_JAELVF020000001.1"/>
</dbReference>
<name>A0A949JI94_9ACTN</name>
<evidence type="ECO:0008006" key="5">
    <source>
        <dbReference type="Google" id="ProtNLM"/>
    </source>
</evidence>
<dbReference type="Proteomes" id="UP000694501">
    <property type="component" value="Unassembled WGS sequence"/>
</dbReference>
<proteinExistence type="predicted"/>
<evidence type="ECO:0000313" key="4">
    <source>
        <dbReference type="Proteomes" id="UP000694501"/>
    </source>
</evidence>
<dbReference type="EMBL" id="JAELVF020000001">
    <property type="protein sequence ID" value="MBU7599099.1"/>
    <property type="molecule type" value="Genomic_DNA"/>
</dbReference>
<evidence type="ECO:0000256" key="1">
    <source>
        <dbReference type="SAM" id="MobiDB-lite"/>
    </source>
</evidence>